<evidence type="ECO:0000259" key="1">
    <source>
        <dbReference type="Pfam" id="PF06568"/>
    </source>
</evidence>
<reference evidence="2 3" key="1">
    <citation type="submission" date="2020-04" db="EMBL/GenBank/DDBJ databases">
        <title>Donghicola sp., a member of the Rhodobacteraceae family isolated from mangrove forest in Thailand.</title>
        <authorList>
            <person name="Charoenyingcharoen P."/>
            <person name="Yukphan P."/>
        </authorList>
    </citation>
    <scope>NUCLEOTIDE SEQUENCE [LARGE SCALE GENOMIC DNA]</scope>
    <source>
        <strain evidence="2 3">B5-SW-15</strain>
    </source>
</reference>
<dbReference type="RefSeq" id="WP_177157405.1">
    <property type="nucleotide sequence ID" value="NZ_JABCJE010000003.1"/>
</dbReference>
<feature type="domain" description="YjiS-like" evidence="1">
    <location>
        <begin position="21"/>
        <end position="51"/>
    </location>
</feature>
<protein>
    <submittedName>
        <fullName evidence="2">DUF1127 domain-containing protein</fullName>
    </submittedName>
</protein>
<dbReference type="InterPro" id="IPR009506">
    <property type="entry name" value="YjiS-like"/>
</dbReference>
<dbReference type="AlphaFoldDB" id="A0A850Q9C3"/>
<proteinExistence type="predicted"/>
<organism evidence="2 3">
    <name type="scientific">Donghicola mangrovi</name>
    <dbReference type="NCBI Taxonomy" id="2729614"/>
    <lineage>
        <taxon>Bacteria</taxon>
        <taxon>Pseudomonadati</taxon>
        <taxon>Pseudomonadota</taxon>
        <taxon>Alphaproteobacteria</taxon>
        <taxon>Rhodobacterales</taxon>
        <taxon>Roseobacteraceae</taxon>
        <taxon>Donghicola</taxon>
    </lineage>
</organism>
<dbReference type="EMBL" id="JABCJE010000003">
    <property type="protein sequence ID" value="NVO23380.1"/>
    <property type="molecule type" value="Genomic_DNA"/>
</dbReference>
<dbReference type="Pfam" id="PF06568">
    <property type="entry name" value="YjiS-like"/>
    <property type="match status" value="1"/>
</dbReference>
<evidence type="ECO:0000313" key="2">
    <source>
        <dbReference type="EMBL" id="NVO23380.1"/>
    </source>
</evidence>
<accession>A0A850Q9C3</accession>
<name>A0A850Q9C3_9RHOB</name>
<comment type="caution">
    <text evidence="2">The sequence shown here is derived from an EMBL/GenBank/DDBJ whole genome shotgun (WGS) entry which is preliminary data.</text>
</comment>
<evidence type="ECO:0000313" key="3">
    <source>
        <dbReference type="Proteomes" id="UP000592216"/>
    </source>
</evidence>
<dbReference type="Proteomes" id="UP000592216">
    <property type="component" value="Unassembled WGS sequence"/>
</dbReference>
<gene>
    <name evidence="2" type="ORF">HJ536_08430</name>
</gene>
<sequence length="72" mass="8165">MATQISRLALATRPFWSLSLFSSISAYIAVARQRHALSQLDDHLLQDIGLTKHQANSEAERAPWDVPAHWRL</sequence>